<dbReference type="AlphaFoldDB" id="A0A512C700"/>
<sequence>MIIYFFVGMGEAYQIRDQELTYILTFQVIGWAAVFTRKRYSDFILENLTWCRKEKGLLKWITY</sequence>
<name>A0A512C700_9BACT</name>
<accession>A0A512C700</accession>
<dbReference type="EMBL" id="BJYV01000001">
    <property type="protein sequence ID" value="GEO19973.1"/>
    <property type="molecule type" value="Genomic_DNA"/>
</dbReference>
<gene>
    <name evidence="1" type="ORF">CQA01_05070</name>
</gene>
<organism evidence="1 2">
    <name type="scientific">Cyclobacterium qasimii</name>
    <dbReference type="NCBI Taxonomy" id="1350429"/>
    <lineage>
        <taxon>Bacteria</taxon>
        <taxon>Pseudomonadati</taxon>
        <taxon>Bacteroidota</taxon>
        <taxon>Cytophagia</taxon>
        <taxon>Cytophagales</taxon>
        <taxon>Cyclobacteriaceae</taxon>
        <taxon>Cyclobacterium</taxon>
    </lineage>
</organism>
<keyword evidence="2" id="KW-1185">Reference proteome</keyword>
<protein>
    <submittedName>
        <fullName evidence="1">Uncharacterized protein</fullName>
    </submittedName>
</protein>
<comment type="caution">
    <text evidence="1">The sequence shown here is derived from an EMBL/GenBank/DDBJ whole genome shotgun (WGS) entry which is preliminary data.</text>
</comment>
<dbReference type="RefSeq" id="WP_020890111.1">
    <property type="nucleotide sequence ID" value="NZ_BJYV01000001.1"/>
</dbReference>
<evidence type="ECO:0000313" key="1">
    <source>
        <dbReference type="EMBL" id="GEO19973.1"/>
    </source>
</evidence>
<proteinExistence type="predicted"/>
<dbReference type="Proteomes" id="UP000321301">
    <property type="component" value="Unassembled WGS sequence"/>
</dbReference>
<evidence type="ECO:0000313" key="2">
    <source>
        <dbReference type="Proteomes" id="UP000321301"/>
    </source>
</evidence>
<reference evidence="1 2" key="1">
    <citation type="submission" date="2019-07" db="EMBL/GenBank/DDBJ databases">
        <title>Whole genome shotgun sequence of Cyclobacterium qasimii NBRC 106168.</title>
        <authorList>
            <person name="Hosoyama A."/>
            <person name="Uohara A."/>
            <person name="Ohji S."/>
            <person name="Ichikawa N."/>
        </authorList>
    </citation>
    <scope>NUCLEOTIDE SEQUENCE [LARGE SCALE GENOMIC DNA]</scope>
    <source>
        <strain evidence="1 2">NBRC 106168</strain>
    </source>
</reference>